<comment type="caution">
    <text evidence="2">The sequence shown here is derived from an EMBL/GenBank/DDBJ whole genome shotgun (WGS) entry which is preliminary data.</text>
</comment>
<name>A0ABQ5D3M6_9ASTR</name>
<dbReference type="Proteomes" id="UP001151760">
    <property type="component" value="Unassembled WGS sequence"/>
</dbReference>
<feature type="region of interest" description="Disordered" evidence="1">
    <location>
        <begin position="104"/>
        <end position="143"/>
    </location>
</feature>
<protein>
    <submittedName>
        <fullName evidence="2">Uncharacterized protein</fullName>
    </submittedName>
</protein>
<reference evidence="2" key="2">
    <citation type="submission" date="2022-01" db="EMBL/GenBank/DDBJ databases">
        <authorList>
            <person name="Yamashiro T."/>
            <person name="Shiraishi A."/>
            <person name="Satake H."/>
            <person name="Nakayama K."/>
        </authorList>
    </citation>
    <scope>NUCLEOTIDE SEQUENCE</scope>
</reference>
<evidence type="ECO:0000313" key="3">
    <source>
        <dbReference type="Proteomes" id="UP001151760"/>
    </source>
</evidence>
<evidence type="ECO:0000313" key="2">
    <source>
        <dbReference type="EMBL" id="GJT32788.1"/>
    </source>
</evidence>
<reference evidence="2" key="1">
    <citation type="journal article" date="2022" name="Int. J. Mol. Sci.">
        <title>Draft Genome of Tanacetum Coccineum: Genomic Comparison of Closely Related Tanacetum-Family Plants.</title>
        <authorList>
            <person name="Yamashiro T."/>
            <person name="Shiraishi A."/>
            <person name="Nakayama K."/>
            <person name="Satake H."/>
        </authorList>
    </citation>
    <scope>NUCLEOTIDE SEQUENCE</scope>
</reference>
<accession>A0ABQ5D3M6</accession>
<gene>
    <name evidence="2" type="ORF">Tco_0923207</name>
</gene>
<dbReference type="EMBL" id="BQNB010014821">
    <property type="protein sequence ID" value="GJT32788.1"/>
    <property type="molecule type" value="Genomic_DNA"/>
</dbReference>
<keyword evidence="3" id="KW-1185">Reference proteome</keyword>
<proteinExistence type="predicted"/>
<sequence length="324" mass="36806">MHRDYLRVTKEHVATLQELLEQARALKPLDEHIGYASKFVARIQELLVYVSASFPFTQSGNEKWAPTTSHRKYNKPYVDASRTKQTIETITKEHAVKQNTRNTDNTILPSIGRVSSTNASGSKPRRNIKNDRIPQPSSRSMKNKVEAHHRKFKSSANKNNHVSDCNVNVKNVALSKNSIVICLSCNKCLFYANHDACVVQYLKKIQKHKVAKSAKQKVTSEWKPTGRIFKTVGLKWVPTGRMFTLLESKCSSSPSRNTTIKILPNRQIPRNTAVPVDVPCPKQSLRYVNSQESLFKCMINLDFHPFNLNDFGFEGSIQDEELPP</sequence>
<feature type="compositionally biased region" description="Polar residues" evidence="1">
    <location>
        <begin position="104"/>
        <end position="121"/>
    </location>
</feature>
<organism evidence="2 3">
    <name type="scientific">Tanacetum coccineum</name>
    <dbReference type="NCBI Taxonomy" id="301880"/>
    <lineage>
        <taxon>Eukaryota</taxon>
        <taxon>Viridiplantae</taxon>
        <taxon>Streptophyta</taxon>
        <taxon>Embryophyta</taxon>
        <taxon>Tracheophyta</taxon>
        <taxon>Spermatophyta</taxon>
        <taxon>Magnoliopsida</taxon>
        <taxon>eudicotyledons</taxon>
        <taxon>Gunneridae</taxon>
        <taxon>Pentapetalae</taxon>
        <taxon>asterids</taxon>
        <taxon>campanulids</taxon>
        <taxon>Asterales</taxon>
        <taxon>Asteraceae</taxon>
        <taxon>Asteroideae</taxon>
        <taxon>Anthemideae</taxon>
        <taxon>Anthemidinae</taxon>
        <taxon>Tanacetum</taxon>
    </lineage>
</organism>
<evidence type="ECO:0000256" key="1">
    <source>
        <dbReference type="SAM" id="MobiDB-lite"/>
    </source>
</evidence>